<dbReference type="EMBL" id="FOFO01000012">
    <property type="protein sequence ID" value="SEP95939.1"/>
    <property type="molecule type" value="Genomic_DNA"/>
</dbReference>
<keyword evidence="6" id="KW-0406">Ion transport</keyword>
<comment type="subcellular location">
    <subcellularLocation>
        <location evidence="1 10">Cell outer membrane</location>
        <topology evidence="1 10">Multi-pass membrane protein</topology>
    </subcellularLocation>
</comment>
<dbReference type="GO" id="GO:0015344">
    <property type="term" value="F:siderophore uptake transmembrane transporter activity"/>
    <property type="evidence" value="ECO:0007669"/>
    <property type="project" value="TreeGrafter"/>
</dbReference>
<dbReference type="STRING" id="867345.SAMN05421693_11237"/>
<evidence type="ECO:0000259" key="13">
    <source>
        <dbReference type="Pfam" id="PF00593"/>
    </source>
</evidence>
<evidence type="ECO:0000256" key="10">
    <source>
        <dbReference type="PROSITE-ProRule" id="PRU01360"/>
    </source>
</evidence>
<dbReference type="Pfam" id="PF00593">
    <property type="entry name" value="TonB_dep_Rec_b-barrel"/>
    <property type="match status" value="1"/>
</dbReference>
<evidence type="ECO:0000256" key="12">
    <source>
        <dbReference type="SAM" id="MobiDB-lite"/>
    </source>
</evidence>
<keyword evidence="2 10" id="KW-0813">Transport</keyword>
<dbReference type="GO" id="GO:0009279">
    <property type="term" value="C:cell outer membrane"/>
    <property type="evidence" value="ECO:0007669"/>
    <property type="project" value="UniProtKB-SubCell"/>
</dbReference>
<evidence type="ECO:0000259" key="14">
    <source>
        <dbReference type="Pfam" id="PF07715"/>
    </source>
</evidence>
<evidence type="ECO:0000256" key="4">
    <source>
        <dbReference type="ARBA" id="ARBA00022692"/>
    </source>
</evidence>
<sequence>MQDSTPRHGKRTADTQADHFRQASRRLPLIGASVTLSLLAGGGAQAQDTGEIVTLEAVTVTAGTRTERSLERSPGTVEVITREDIQRSGSVLLADILRNHSALFVSAEGLSLSIRGAAREDTVFLINGRRVLGEPSRRYELNRLTAGQIERIEIVKGPGSVLYGSDAMGGVINIITHQPGEGFGGSVDVQAGVRDGGGAERYTAAANLYGGDALTQFSLFANATTRNAYEVGTTADVRVTGNRVPPSTHGNANSPLRNIQDQYRFDEQRLDEADVYNLGIILNRRLTDTLEAELELGWMEENRTRDYVNTGRTNTHYTNNANGQIFPAFNVPTRWTDDNQRTDLAAALNWQPDGHFNVNYRIHHSRYEKSRSVTALPWEDLGFAARGDSNTAERNTTTQVLTNELLGTWRPDDRHTLLAGAEYRDMDGRWDGGLFVQHEWQATQRLDLVYGLRYDETSVGEDNTSAKVGGVLALTGDTRLRFNYAQGFKVAESRSYDVIQVNPNGTLMLGAHVEDADVGKTRHDLKPERSETFEIGLLGRLGPGRYTLTAFHTDFRDRVERVTEQPADVPYITFRNVGEARIKGIEAGLNMPLGQQLDLALSATWLDAENRDTGLTLSGTPENVAVAGLNWTPNDAQMWQLRVRHVGERYLDAANTDKDEAYTVADLNASFHPASWRRLELYGGIDNLLDRRNDTSLFSDPGRYYRIGLRYFL</sequence>
<dbReference type="PROSITE" id="PS52016">
    <property type="entry name" value="TONB_DEPENDENT_REC_3"/>
    <property type="match status" value="1"/>
</dbReference>
<dbReference type="InterPro" id="IPR012910">
    <property type="entry name" value="Plug_dom"/>
</dbReference>
<dbReference type="InterPro" id="IPR039426">
    <property type="entry name" value="TonB-dep_rcpt-like"/>
</dbReference>
<accession>A0A1H9C446</accession>
<dbReference type="Pfam" id="PF07715">
    <property type="entry name" value="Plug"/>
    <property type="match status" value="1"/>
</dbReference>
<keyword evidence="5" id="KW-0732">Signal</keyword>
<dbReference type="InterPro" id="IPR036942">
    <property type="entry name" value="Beta-barrel_TonB_sf"/>
</dbReference>
<evidence type="ECO:0000256" key="3">
    <source>
        <dbReference type="ARBA" id="ARBA00022452"/>
    </source>
</evidence>
<proteinExistence type="inferred from homology"/>
<evidence type="ECO:0000313" key="15">
    <source>
        <dbReference type="EMBL" id="SEP95939.1"/>
    </source>
</evidence>
<dbReference type="OrthoDB" id="9815954at2"/>
<keyword evidence="9 10" id="KW-0998">Cell outer membrane</keyword>
<comment type="similarity">
    <text evidence="10 11">Belongs to the TonB-dependent receptor family.</text>
</comment>
<dbReference type="SUPFAM" id="SSF56935">
    <property type="entry name" value="Porins"/>
    <property type="match status" value="1"/>
</dbReference>
<evidence type="ECO:0000256" key="5">
    <source>
        <dbReference type="ARBA" id="ARBA00022729"/>
    </source>
</evidence>
<dbReference type="InterPro" id="IPR000531">
    <property type="entry name" value="Beta-barrel_TonB"/>
</dbReference>
<dbReference type="RefSeq" id="WP_090206062.1">
    <property type="nucleotide sequence ID" value="NZ_FOFO01000012.1"/>
</dbReference>
<evidence type="ECO:0000256" key="11">
    <source>
        <dbReference type="RuleBase" id="RU003357"/>
    </source>
</evidence>
<reference evidence="15 16" key="1">
    <citation type="submission" date="2016-10" db="EMBL/GenBank/DDBJ databases">
        <authorList>
            <person name="de Groot N.N."/>
        </authorList>
    </citation>
    <scope>NUCLEOTIDE SEQUENCE [LARGE SCALE GENOMIC DNA]</scope>
    <source>
        <strain evidence="15 16">B7-7</strain>
    </source>
</reference>
<feature type="domain" description="TonB-dependent receptor-like beta-barrel" evidence="13">
    <location>
        <begin position="248"/>
        <end position="688"/>
    </location>
</feature>
<dbReference type="Proteomes" id="UP000199496">
    <property type="component" value="Unassembled WGS sequence"/>
</dbReference>
<keyword evidence="16" id="KW-1185">Reference proteome</keyword>
<dbReference type="AlphaFoldDB" id="A0A1H9C446"/>
<evidence type="ECO:0000256" key="8">
    <source>
        <dbReference type="ARBA" id="ARBA00023136"/>
    </source>
</evidence>
<keyword evidence="7 11" id="KW-0798">TonB box</keyword>
<evidence type="ECO:0000256" key="1">
    <source>
        <dbReference type="ARBA" id="ARBA00004571"/>
    </source>
</evidence>
<dbReference type="Gene3D" id="2.170.130.10">
    <property type="entry name" value="TonB-dependent receptor, plug domain"/>
    <property type="match status" value="1"/>
</dbReference>
<dbReference type="PANTHER" id="PTHR30069:SF53">
    <property type="entry name" value="COLICIN I RECEPTOR-RELATED"/>
    <property type="match status" value="1"/>
</dbReference>
<organism evidence="15 16">
    <name type="scientific">Ectothiorhodospira magna</name>
    <dbReference type="NCBI Taxonomy" id="867345"/>
    <lineage>
        <taxon>Bacteria</taxon>
        <taxon>Pseudomonadati</taxon>
        <taxon>Pseudomonadota</taxon>
        <taxon>Gammaproteobacteria</taxon>
        <taxon>Chromatiales</taxon>
        <taxon>Ectothiorhodospiraceae</taxon>
        <taxon>Ectothiorhodospira</taxon>
    </lineage>
</organism>
<evidence type="ECO:0000313" key="16">
    <source>
        <dbReference type="Proteomes" id="UP000199496"/>
    </source>
</evidence>
<gene>
    <name evidence="15" type="ORF">SAMN05421693_11237</name>
</gene>
<keyword evidence="3 10" id="KW-1134">Transmembrane beta strand</keyword>
<dbReference type="CDD" id="cd01347">
    <property type="entry name" value="ligand_gated_channel"/>
    <property type="match status" value="1"/>
</dbReference>
<feature type="compositionally biased region" description="Basic and acidic residues" evidence="12">
    <location>
        <begin position="11"/>
        <end position="20"/>
    </location>
</feature>
<keyword evidence="15" id="KW-0675">Receptor</keyword>
<keyword evidence="4 10" id="KW-0812">Transmembrane</keyword>
<dbReference type="InterPro" id="IPR037066">
    <property type="entry name" value="Plug_dom_sf"/>
</dbReference>
<feature type="domain" description="TonB-dependent receptor plug" evidence="14">
    <location>
        <begin position="70"/>
        <end position="171"/>
    </location>
</feature>
<evidence type="ECO:0000256" key="2">
    <source>
        <dbReference type="ARBA" id="ARBA00022448"/>
    </source>
</evidence>
<dbReference type="Gene3D" id="2.40.170.20">
    <property type="entry name" value="TonB-dependent receptor, beta-barrel domain"/>
    <property type="match status" value="1"/>
</dbReference>
<evidence type="ECO:0000256" key="7">
    <source>
        <dbReference type="ARBA" id="ARBA00023077"/>
    </source>
</evidence>
<name>A0A1H9C446_9GAMM</name>
<keyword evidence="8 10" id="KW-0472">Membrane</keyword>
<protein>
    <submittedName>
        <fullName evidence="15">Outer membrane receptor for ferrienterochelin and colicins</fullName>
    </submittedName>
</protein>
<dbReference type="GO" id="GO:0044718">
    <property type="term" value="P:siderophore transmembrane transport"/>
    <property type="evidence" value="ECO:0007669"/>
    <property type="project" value="TreeGrafter"/>
</dbReference>
<feature type="region of interest" description="Disordered" evidence="12">
    <location>
        <begin position="1"/>
        <end position="20"/>
    </location>
</feature>
<dbReference type="PANTHER" id="PTHR30069">
    <property type="entry name" value="TONB-DEPENDENT OUTER MEMBRANE RECEPTOR"/>
    <property type="match status" value="1"/>
</dbReference>
<evidence type="ECO:0000256" key="9">
    <source>
        <dbReference type="ARBA" id="ARBA00023237"/>
    </source>
</evidence>
<evidence type="ECO:0000256" key="6">
    <source>
        <dbReference type="ARBA" id="ARBA00023065"/>
    </source>
</evidence>